<dbReference type="InterPro" id="IPR051473">
    <property type="entry name" value="P2Ox-like"/>
</dbReference>
<sequence>MATDMQPIQFGEIHSNVFFSSIDFIARALNVKAFDLAVNARAVKVLVQDGKCAGIRVMSPEKKSYDLKANHVIVSASTLETPRLLLNSGIKGKAIGHYLKINTFVEAHGTVGRSSFPEVLGTLGILIPQTNERPYQIQFYGPLEYFYYQASTKILQNELFVRILGFGVIESNDENRISLDPSRLDEFGVPRLDIRFNYSEKDKRIIREMAAGVERAASIMGLRLISPKQGEPPICLRETGIDYHEQGTCRMGNDPETSATNKYGQVHGIKGLYVADNSVIPSTGAANPTLTTGCFGHSDRRLY</sequence>
<dbReference type="InterPro" id="IPR007867">
    <property type="entry name" value="GMC_OxRtase_C"/>
</dbReference>
<evidence type="ECO:0000256" key="4">
    <source>
        <dbReference type="ARBA" id="ARBA00022827"/>
    </source>
</evidence>
<comment type="caution">
    <text evidence="8">The sequence shown here is derived from an EMBL/GenBank/DDBJ whole genome shotgun (WGS) entry which is preliminary data.</text>
</comment>
<keyword evidence="9" id="KW-1185">Reference proteome</keyword>
<dbReference type="InterPro" id="IPR036188">
    <property type="entry name" value="FAD/NAD-bd_sf"/>
</dbReference>
<gene>
    <name evidence="8" type="ORF">GCM10011571_16620</name>
</gene>
<reference evidence="8" key="1">
    <citation type="journal article" date="2014" name="Int. J. Syst. Evol. Microbiol.">
        <title>Complete genome sequence of Corynebacterium casei LMG S-19264T (=DSM 44701T), isolated from a smear-ripened cheese.</title>
        <authorList>
            <consortium name="US DOE Joint Genome Institute (JGI-PGF)"/>
            <person name="Walter F."/>
            <person name="Albersmeier A."/>
            <person name="Kalinowski J."/>
            <person name="Ruckert C."/>
        </authorList>
    </citation>
    <scope>NUCLEOTIDE SEQUENCE</scope>
    <source>
        <strain evidence="8">CGMCC 1.15179</strain>
    </source>
</reference>
<evidence type="ECO:0000256" key="1">
    <source>
        <dbReference type="ARBA" id="ARBA00001974"/>
    </source>
</evidence>
<dbReference type="EMBL" id="BMHQ01000005">
    <property type="protein sequence ID" value="GGE15656.1"/>
    <property type="molecule type" value="Genomic_DNA"/>
</dbReference>
<evidence type="ECO:0000313" key="8">
    <source>
        <dbReference type="EMBL" id="GGE15656.1"/>
    </source>
</evidence>
<dbReference type="PANTHER" id="PTHR42784">
    <property type="entry name" value="PYRANOSE 2-OXIDASE"/>
    <property type="match status" value="1"/>
</dbReference>
<dbReference type="InterPro" id="IPR000172">
    <property type="entry name" value="GMC_OxRdtase_N"/>
</dbReference>
<evidence type="ECO:0000256" key="5">
    <source>
        <dbReference type="ARBA" id="ARBA00023002"/>
    </source>
</evidence>
<dbReference type="SUPFAM" id="SSF54373">
    <property type="entry name" value="FAD-linked reductases, C-terminal domain"/>
    <property type="match status" value="1"/>
</dbReference>
<keyword evidence="5" id="KW-0560">Oxidoreductase</keyword>
<name>A0A8J2VCT8_9BACL</name>
<keyword evidence="4" id="KW-0274">FAD</keyword>
<evidence type="ECO:0000259" key="7">
    <source>
        <dbReference type="Pfam" id="PF05199"/>
    </source>
</evidence>
<evidence type="ECO:0000313" key="9">
    <source>
        <dbReference type="Proteomes" id="UP000625210"/>
    </source>
</evidence>
<dbReference type="SUPFAM" id="SSF51905">
    <property type="entry name" value="FAD/NAD(P)-binding domain"/>
    <property type="match status" value="1"/>
</dbReference>
<evidence type="ECO:0000256" key="2">
    <source>
        <dbReference type="ARBA" id="ARBA00010790"/>
    </source>
</evidence>
<comment type="cofactor">
    <cofactor evidence="1">
        <name>FAD</name>
        <dbReference type="ChEBI" id="CHEBI:57692"/>
    </cofactor>
</comment>
<dbReference type="Pfam" id="PF05199">
    <property type="entry name" value="GMC_oxred_C"/>
    <property type="match status" value="1"/>
</dbReference>
<dbReference type="Proteomes" id="UP000625210">
    <property type="component" value="Unassembled WGS sequence"/>
</dbReference>
<organism evidence="8 9">
    <name type="scientific">Marinithermofilum abyssi</name>
    <dbReference type="NCBI Taxonomy" id="1571185"/>
    <lineage>
        <taxon>Bacteria</taxon>
        <taxon>Bacillati</taxon>
        <taxon>Bacillota</taxon>
        <taxon>Bacilli</taxon>
        <taxon>Bacillales</taxon>
        <taxon>Thermoactinomycetaceae</taxon>
        <taxon>Marinithermofilum</taxon>
    </lineage>
</organism>
<comment type="similarity">
    <text evidence="2">Belongs to the GMC oxidoreductase family.</text>
</comment>
<proteinExistence type="inferred from homology"/>
<feature type="domain" description="Glucose-methanol-choline oxidoreductase N-terminal" evidence="6">
    <location>
        <begin position="33"/>
        <end position="101"/>
    </location>
</feature>
<accession>A0A8J2VCT8</accession>
<feature type="domain" description="Glucose-methanol-choline oxidoreductase C-terminal" evidence="7">
    <location>
        <begin position="173"/>
        <end position="292"/>
    </location>
</feature>
<dbReference type="Gene3D" id="3.30.560.10">
    <property type="entry name" value="Glucose Oxidase, domain 3"/>
    <property type="match status" value="1"/>
</dbReference>
<dbReference type="Gene3D" id="3.50.50.60">
    <property type="entry name" value="FAD/NAD(P)-binding domain"/>
    <property type="match status" value="2"/>
</dbReference>
<keyword evidence="3" id="KW-0285">Flavoprotein</keyword>
<dbReference type="PANTHER" id="PTHR42784:SF1">
    <property type="entry name" value="PYRANOSE 2-OXIDASE"/>
    <property type="match status" value="1"/>
</dbReference>
<evidence type="ECO:0000256" key="3">
    <source>
        <dbReference type="ARBA" id="ARBA00022630"/>
    </source>
</evidence>
<dbReference type="GO" id="GO:0050660">
    <property type="term" value="F:flavin adenine dinucleotide binding"/>
    <property type="evidence" value="ECO:0007669"/>
    <property type="project" value="InterPro"/>
</dbReference>
<evidence type="ECO:0000259" key="6">
    <source>
        <dbReference type="Pfam" id="PF00732"/>
    </source>
</evidence>
<dbReference type="AlphaFoldDB" id="A0A8J2VCT8"/>
<dbReference type="GO" id="GO:0016614">
    <property type="term" value="F:oxidoreductase activity, acting on CH-OH group of donors"/>
    <property type="evidence" value="ECO:0007669"/>
    <property type="project" value="InterPro"/>
</dbReference>
<protein>
    <recommendedName>
        <fullName evidence="10">GMC oxidoreductase</fullName>
    </recommendedName>
</protein>
<dbReference type="Pfam" id="PF00732">
    <property type="entry name" value="GMC_oxred_N"/>
    <property type="match status" value="1"/>
</dbReference>
<reference evidence="8" key="2">
    <citation type="submission" date="2020-09" db="EMBL/GenBank/DDBJ databases">
        <authorList>
            <person name="Sun Q."/>
            <person name="Zhou Y."/>
        </authorList>
    </citation>
    <scope>NUCLEOTIDE SEQUENCE</scope>
    <source>
        <strain evidence="8">CGMCC 1.15179</strain>
    </source>
</reference>
<evidence type="ECO:0008006" key="10">
    <source>
        <dbReference type="Google" id="ProtNLM"/>
    </source>
</evidence>